<sequence length="199" mass="22506">MLQGLCRDGQPIPHPGLQHTPHWPPPPDDLPHKGLRFSSHLFLNGGFKANEGLANVLSAARQLNVHFSPQVYFFFSFLLLPPHNIHSIERRPKPPYLRKIGRIPKRLAANASYPAGERIRLRIIGERASGGGLKRSGMATWEILQCVRRAQNILINCWRTCTTWPPPQRHRSLFTSHPIQLENVIISPLDTGPLNCSLY</sequence>
<proteinExistence type="predicted"/>
<feature type="region of interest" description="Disordered" evidence="1">
    <location>
        <begin position="1"/>
        <end position="30"/>
    </location>
</feature>
<name>A0A9P0E7M9_NEZVI</name>
<evidence type="ECO:0000313" key="2">
    <source>
        <dbReference type="EMBL" id="CAH1393757.1"/>
    </source>
</evidence>
<protein>
    <submittedName>
        <fullName evidence="2">Uncharacterized protein</fullName>
    </submittedName>
</protein>
<dbReference type="Proteomes" id="UP001152798">
    <property type="component" value="Chromosome 2"/>
</dbReference>
<dbReference type="EMBL" id="OV725078">
    <property type="protein sequence ID" value="CAH1393757.1"/>
    <property type="molecule type" value="Genomic_DNA"/>
</dbReference>
<gene>
    <name evidence="2" type="ORF">NEZAVI_LOCUS4377</name>
</gene>
<organism evidence="2 3">
    <name type="scientific">Nezara viridula</name>
    <name type="common">Southern green stink bug</name>
    <name type="synonym">Cimex viridulus</name>
    <dbReference type="NCBI Taxonomy" id="85310"/>
    <lineage>
        <taxon>Eukaryota</taxon>
        <taxon>Metazoa</taxon>
        <taxon>Ecdysozoa</taxon>
        <taxon>Arthropoda</taxon>
        <taxon>Hexapoda</taxon>
        <taxon>Insecta</taxon>
        <taxon>Pterygota</taxon>
        <taxon>Neoptera</taxon>
        <taxon>Paraneoptera</taxon>
        <taxon>Hemiptera</taxon>
        <taxon>Heteroptera</taxon>
        <taxon>Panheteroptera</taxon>
        <taxon>Pentatomomorpha</taxon>
        <taxon>Pentatomoidea</taxon>
        <taxon>Pentatomidae</taxon>
        <taxon>Pentatominae</taxon>
        <taxon>Nezara</taxon>
    </lineage>
</organism>
<reference evidence="2" key="1">
    <citation type="submission" date="2022-01" db="EMBL/GenBank/DDBJ databases">
        <authorList>
            <person name="King R."/>
        </authorList>
    </citation>
    <scope>NUCLEOTIDE SEQUENCE</scope>
</reference>
<dbReference type="AlphaFoldDB" id="A0A9P0E7M9"/>
<accession>A0A9P0E7M9</accession>
<dbReference type="OrthoDB" id="10648669at2759"/>
<keyword evidence="3" id="KW-1185">Reference proteome</keyword>
<evidence type="ECO:0000313" key="3">
    <source>
        <dbReference type="Proteomes" id="UP001152798"/>
    </source>
</evidence>
<evidence type="ECO:0000256" key="1">
    <source>
        <dbReference type="SAM" id="MobiDB-lite"/>
    </source>
</evidence>